<reference evidence="1 2" key="1">
    <citation type="journal article" date="2018" name="Syst. Appl. Microbiol.">
        <title>A new symbiotic nanoarchaeote (Candidatus Nanoclepta minutus) and its host (Zestosphaera tikiterensis gen. nov., sp. nov.) from a New Zealand hot spring.</title>
        <authorList>
            <person name="St John E."/>
            <person name="Liu Y."/>
            <person name="Podar M."/>
            <person name="Stott M.B."/>
            <person name="Meneghin J."/>
            <person name="Chen Z."/>
            <person name="Lagutin K."/>
            <person name="Mitchell K."/>
            <person name="Reysenbach A.L."/>
        </authorList>
    </citation>
    <scope>NUCLEOTIDE SEQUENCE [LARGE SCALE GENOMIC DNA]</scope>
    <source>
        <strain evidence="1">NZ3</strain>
    </source>
</reference>
<dbReference type="AlphaFoldDB" id="A0A2R7Y5Z5"/>
<dbReference type="Gene3D" id="3.20.20.190">
    <property type="entry name" value="Phosphatidylinositol (PI) phosphodiesterase"/>
    <property type="match status" value="1"/>
</dbReference>
<gene>
    <name evidence="1" type="ORF">B7O98_06420</name>
</gene>
<comment type="caution">
    <text evidence="1">The sequence shown here is derived from an EMBL/GenBank/DDBJ whole genome shotgun (WGS) entry which is preliminary data.</text>
</comment>
<sequence length="201" mass="22130">MPINPVEVFYCWWCLTEPKVLLEVNVGVDLSEVLNVVRRHSDVEGVYVVNSLSDLSEVGLKALKDFLNGLKEGSIALIPLSRDSLKLFKDFTSDLINKVKVVPVVKDLSVVEELKGVYSDVCFNTANPYLNVSELIKSGVTCLIQPHAVLRSRTVKEAVAKGVKVVAVGVNSPEVYLKVESMNVYAVTTEKPNIKREAKLG</sequence>
<evidence type="ECO:0008006" key="3">
    <source>
        <dbReference type="Google" id="ProtNLM"/>
    </source>
</evidence>
<evidence type="ECO:0000313" key="1">
    <source>
        <dbReference type="EMBL" id="PUA32292.1"/>
    </source>
</evidence>
<name>A0A2R7Y5Z5_9CREN</name>
<organism evidence="1 2">
    <name type="scientific">Zestosphaera tikiterensis</name>
    <dbReference type="NCBI Taxonomy" id="1973259"/>
    <lineage>
        <taxon>Archaea</taxon>
        <taxon>Thermoproteota</taxon>
        <taxon>Thermoprotei</taxon>
        <taxon>Desulfurococcales</taxon>
        <taxon>Desulfurococcaceae</taxon>
        <taxon>Zestosphaera</taxon>
    </lineage>
</organism>
<protein>
    <recommendedName>
        <fullName evidence="3">GP-PDE domain-containing protein</fullName>
    </recommendedName>
</protein>
<dbReference type="GO" id="GO:0008081">
    <property type="term" value="F:phosphoric diester hydrolase activity"/>
    <property type="evidence" value="ECO:0007669"/>
    <property type="project" value="InterPro"/>
</dbReference>
<proteinExistence type="predicted"/>
<dbReference type="Proteomes" id="UP000244093">
    <property type="component" value="Unassembled WGS sequence"/>
</dbReference>
<dbReference type="SUPFAM" id="SSF51695">
    <property type="entry name" value="PLC-like phosphodiesterases"/>
    <property type="match status" value="1"/>
</dbReference>
<dbReference type="InterPro" id="IPR017946">
    <property type="entry name" value="PLC-like_Pdiesterase_TIM-brl"/>
</dbReference>
<accession>A0A2R7Y5Z5</accession>
<dbReference type="EMBL" id="NBVN01000004">
    <property type="protein sequence ID" value="PUA32292.1"/>
    <property type="molecule type" value="Genomic_DNA"/>
</dbReference>
<dbReference type="GO" id="GO:0006629">
    <property type="term" value="P:lipid metabolic process"/>
    <property type="evidence" value="ECO:0007669"/>
    <property type="project" value="InterPro"/>
</dbReference>
<evidence type="ECO:0000313" key="2">
    <source>
        <dbReference type="Proteomes" id="UP000244093"/>
    </source>
</evidence>